<dbReference type="EMBL" id="BK015597">
    <property type="protein sequence ID" value="DAE14942.1"/>
    <property type="molecule type" value="Genomic_DNA"/>
</dbReference>
<dbReference type="PANTHER" id="PTHR33308">
    <property type="entry name" value="PEPTIDOGLYCAN HYDROLASE FLGJ"/>
    <property type="match status" value="1"/>
</dbReference>
<protein>
    <submittedName>
        <fullName evidence="5">PlyB like endolysin</fullName>
    </submittedName>
</protein>
<keyword evidence="1" id="KW-0929">Antimicrobial</keyword>
<dbReference type="InterPro" id="IPR007921">
    <property type="entry name" value="CHAP_dom"/>
</dbReference>
<dbReference type="PANTHER" id="PTHR33308:SF9">
    <property type="entry name" value="PEPTIDOGLYCAN HYDROLASE FLGJ"/>
    <property type="match status" value="1"/>
</dbReference>
<dbReference type="GO" id="GO:0001897">
    <property type="term" value="P:symbiont-mediated cytolysis of host cell"/>
    <property type="evidence" value="ECO:0007669"/>
    <property type="project" value="UniProtKB-ARBA"/>
</dbReference>
<keyword evidence="3" id="KW-0812">Transmembrane</keyword>
<evidence type="ECO:0000256" key="1">
    <source>
        <dbReference type="ARBA" id="ARBA00022529"/>
    </source>
</evidence>
<feature type="transmembrane region" description="Helical" evidence="3">
    <location>
        <begin position="215"/>
        <end position="233"/>
    </location>
</feature>
<organism evidence="5">
    <name type="scientific">Siphoviridae sp. ctf8W5</name>
    <dbReference type="NCBI Taxonomy" id="2825595"/>
    <lineage>
        <taxon>Viruses</taxon>
        <taxon>Duplodnaviria</taxon>
        <taxon>Heunggongvirae</taxon>
        <taxon>Uroviricota</taxon>
        <taxon>Caudoviricetes</taxon>
    </lineage>
</organism>
<evidence type="ECO:0000256" key="3">
    <source>
        <dbReference type="SAM" id="Phobius"/>
    </source>
</evidence>
<keyword evidence="3" id="KW-0472">Membrane</keyword>
<dbReference type="InterPro" id="IPR038765">
    <property type="entry name" value="Papain-like_cys_pep_sf"/>
</dbReference>
<dbReference type="InterPro" id="IPR002901">
    <property type="entry name" value="MGlyc_endo_b_GlcNAc-like_dom"/>
</dbReference>
<dbReference type="SUPFAM" id="SSF54001">
    <property type="entry name" value="Cysteine proteinases"/>
    <property type="match status" value="1"/>
</dbReference>
<name>A0A8S5Q6E5_9CAUD</name>
<sequence length="425" mass="47549">MTKKRFIDKIAGYVKEYAPKYGISVQSPIIAQAILESGWGKSTLASKYHNYFGLKCGTLWTGKSVNMTTNEEYKPGTLTTIRDNFRVYDSMEEGVRGYFEFIQLARYQNLRGITDQKAYLETIKNDGYATASDYVSSNMEIIKQYNLTQYDTQEEESMTKKQAITKITKIAEGEIGYLEKKSASNLDSKTANAGSNNFTKYWRDMEKLGLGDYQGGYWCAAFIAWIFYIAFGLKIMQKLLLQKFFINCQTMANLAAAKGQLYDTPQAGDIVLFYNGREYYHTGYVVNVKSGIMTTIEGNTSGGSSVIANGGGVAKKTYRISSLNAKFFRPAYEIVTTGNTDTNANARTDLSKVPQFVGKVTASELNVRTWAGTENSKIKAYPKLLKGNLVDVCDTVKASDGSGWYYVRIAGKYYGFVSAKYIKRV</sequence>
<dbReference type="Gene3D" id="4.10.80.30">
    <property type="entry name" value="DNA polymerase, domain 6"/>
    <property type="match status" value="1"/>
</dbReference>
<dbReference type="Pfam" id="PF05257">
    <property type="entry name" value="CHAP"/>
    <property type="match status" value="1"/>
</dbReference>
<evidence type="ECO:0000313" key="5">
    <source>
        <dbReference type="EMBL" id="DAE14942.1"/>
    </source>
</evidence>
<dbReference type="SMART" id="SM00047">
    <property type="entry name" value="LYZ2"/>
    <property type="match status" value="1"/>
</dbReference>
<dbReference type="InterPro" id="IPR051056">
    <property type="entry name" value="Glycosyl_Hydrolase_73"/>
</dbReference>
<dbReference type="GO" id="GO:0004040">
    <property type="term" value="F:amidase activity"/>
    <property type="evidence" value="ECO:0007669"/>
    <property type="project" value="InterPro"/>
</dbReference>
<keyword evidence="2" id="KW-0378">Hydrolase</keyword>
<keyword evidence="3" id="KW-1133">Transmembrane helix</keyword>
<dbReference type="Gene3D" id="3.90.1720.10">
    <property type="entry name" value="endopeptidase domain like (from Nostoc punctiforme)"/>
    <property type="match status" value="1"/>
</dbReference>
<evidence type="ECO:0000256" key="2">
    <source>
        <dbReference type="ARBA" id="ARBA00022801"/>
    </source>
</evidence>
<dbReference type="Pfam" id="PF01832">
    <property type="entry name" value="Glucosaminidase"/>
    <property type="match status" value="1"/>
</dbReference>
<feature type="domain" description="Mannosyl-glycoprotein endo-beta-N-acetylglucosamidase-like" evidence="4">
    <location>
        <begin position="2"/>
        <end position="151"/>
    </location>
</feature>
<dbReference type="Gene3D" id="2.30.30.40">
    <property type="entry name" value="SH3 Domains"/>
    <property type="match status" value="1"/>
</dbReference>
<reference evidence="5" key="1">
    <citation type="journal article" date="2021" name="Proc. Natl. Acad. Sci. U.S.A.">
        <title>A Catalog of Tens of Thousands of Viruses from Human Metagenomes Reveals Hidden Associations with Chronic Diseases.</title>
        <authorList>
            <person name="Tisza M.J."/>
            <person name="Buck C.B."/>
        </authorList>
    </citation>
    <scope>NUCLEOTIDE SEQUENCE</scope>
    <source>
        <strain evidence="5">Ctf8W5</strain>
    </source>
</reference>
<proteinExistence type="predicted"/>
<dbReference type="Gene3D" id="1.10.530.10">
    <property type="match status" value="1"/>
</dbReference>
<accession>A0A8S5Q6E5</accession>
<evidence type="ECO:0000259" key="4">
    <source>
        <dbReference type="SMART" id="SM00047"/>
    </source>
</evidence>